<evidence type="ECO:0000313" key="3">
    <source>
        <dbReference type="EMBL" id="UUP14080.1"/>
    </source>
</evidence>
<keyword evidence="2" id="KW-0812">Transmembrane</keyword>
<keyword evidence="4" id="KW-1185">Reference proteome</keyword>
<organism evidence="3 4">
    <name type="scientific">Aeromicrobium wangtongii</name>
    <dbReference type="NCBI Taxonomy" id="2969247"/>
    <lineage>
        <taxon>Bacteria</taxon>
        <taxon>Bacillati</taxon>
        <taxon>Actinomycetota</taxon>
        <taxon>Actinomycetes</taxon>
        <taxon>Propionibacteriales</taxon>
        <taxon>Nocardioidaceae</taxon>
        <taxon>Aeromicrobium</taxon>
    </lineage>
</organism>
<dbReference type="EMBL" id="CP102173">
    <property type="protein sequence ID" value="UUP14080.1"/>
    <property type="molecule type" value="Genomic_DNA"/>
</dbReference>
<keyword evidence="2" id="KW-0472">Membrane</keyword>
<name>A0ABY5MAQ9_9ACTN</name>
<accession>A0ABY5MAQ9</accession>
<feature type="region of interest" description="Disordered" evidence="1">
    <location>
        <begin position="1"/>
        <end position="24"/>
    </location>
</feature>
<proteinExistence type="predicted"/>
<feature type="transmembrane region" description="Helical" evidence="2">
    <location>
        <begin position="66"/>
        <end position="87"/>
    </location>
</feature>
<keyword evidence="2" id="KW-1133">Transmembrane helix</keyword>
<dbReference type="RefSeq" id="WP_232403348.1">
    <property type="nucleotide sequence ID" value="NZ_CP102173.1"/>
</dbReference>
<evidence type="ECO:0000256" key="1">
    <source>
        <dbReference type="SAM" id="MobiDB-lite"/>
    </source>
</evidence>
<dbReference type="Proteomes" id="UP001316184">
    <property type="component" value="Chromosome"/>
</dbReference>
<evidence type="ECO:0000256" key="2">
    <source>
        <dbReference type="SAM" id="Phobius"/>
    </source>
</evidence>
<sequence length="102" mass="11099">MDDSEDQPDDHWTGSPKKPWLNPPMTHKLGAGRGAWRWGMLVIAVVVLLVIVLAVLVNTGRLSNQWLLALIPLAIIAAAVPLVLTVFKASAEEKLGPKDQLD</sequence>
<evidence type="ECO:0000313" key="4">
    <source>
        <dbReference type="Proteomes" id="UP001316184"/>
    </source>
</evidence>
<feature type="transmembrane region" description="Helical" evidence="2">
    <location>
        <begin position="35"/>
        <end position="57"/>
    </location>
</feature>
<reference evidence="3 4" key="1">
    <citation type="submission" date="2022-08" db="EMBL/GenBank/DDBJ databases">
        <title>novel species in genus Aeromicrobium.</title>
        <authorList>
            <person name="Ye L."/>
        </authorList>
    </citation>
    <scope>NUCLEOTIDE SEQUENCE [LARGE SCALE GENOMIC DNA]</scope>
    <source>
        <strain evidence="4">zg-Y1379</strain>
    </source>
</reference>
<protein>
    <submittedName>
        <fullName evidence="3">Uncharacterized protein</fullName>
    </submittedName>
</protein>
<gene>
    <name evidence="3" type="ORF">NQV15_01865</name>
</gene>